<evidence type="ECO:0000256" key="1">
    <source>
        <dbReference type="SAM" id="MobiDB-lite"/>
    </source>
</evidence>
<feature type="compositionally biased region" description="Basic and acidic residues" evidence="1">
    <location>
        <begin position="70"/>
        <end position="92"/>
    </location>
</feature>
<proteinExistence type="predicted"/>
<dbReference type="EMBL" id="LHPF02000043">
    <property type="protein sequence ID" value="PSC68052.1"/>
    <property type="molecule type" value="Genomic_DNA"/>
</dbReference>
<evidence type="ECO:0000313" key="3">
    <source>
        <dbReference type="Proteomes" id="UP000239649"/>
    </source>
</evidence>
<dbReference type="Proteomes" id="UP000239649">
    <property type="component" value="Unassembled WGS sequence"/>
</dbReference>
<protein>
    <submittedName>
        <fullName evidence="2">Uncharacterized protein</fullName>
    </submittedName>
</protein>
<sequence>MLRLAAWMYPLLPLGHTGTAARGIAAAAAARCPAITHGYNDSEEMDVSEAALQEEAAAARRATEQCGSTSEHDMARAIAHDSREAAAEHAEDASDASGVQRDTLTDRKVLEGGSSEGQTTSV</sequence>
<gene>
    <name evidence="2" type="ORF">C2E20_8351</name>
</gene>
<comment type="caution">
    <text evidence="2">The sequence shown here is derived from an EMBL/GenBank/DDBJ whole genome shotgun (WGS) entry which is preliminary data.</text>
</comment>
<evidence type="ECO:0000313" key="2">
    <source>
        <dbReference type="EMBL" id="PSC68052.1"/>
    </source>
</evidence>
<name>A0A2P6V1U0_9CHLO</name>
<reference evidence="2 3" key="1">
    <citation type="journal article" date="2018" name="Plant J.">
        <title>Genome sequences of Chlorella sorokiniana UTEX 1602 and Micractinium conductrix SAG 241.80: implications to maltose excretion by a green alga.</title>
        <authorList>
            <person name="Arriola M.B."/>
            <person name="Velmurugan N."/>
            <person name="Zhang Y."/>
            <person name="Plunkett M.H."/>
            <person name="Hondzo H."/>
            <person name="Barney B.M."/>
        </authorList>
    </citation>
    <scope>NUCLEOTIDE SEQUENCE [LARGE SCALE GENOMIC DNA]</scope>
    <source>
        <strain evidence="2 3">SAG 241.80</strain>
    </source>
</reference>
<keyword evidence="3" id="KW-1185">Reference proteome</keyword>
<feature type="region of interest" description="Disordered" evidence="1">
    <location>
        <begin position="55"/>
        <end position="122"/>
    </location>
</feature>
<organism evidence="2 3">
    <name type="scientific">Micractinium conductrix</name>
    <dbReference type="NCBI Taxonomy" id="554055"/>
    <lineage>
        <taxon>Eukaryota</taxon>
        <taxon>Viridiplantae</taxon>
        <taxon>Chlorophyta</taxon>
        <taxon>core chlorophytes</taxon>
        <taxon>Trebouxiophyceae</taxon>
        <taxon>Chlorellales</taxon>
        <taxon>Chlorellaceae</taxon>
        <taxon>Chlorella clade</taxon>
        <taxon>Micractinium</taxon>
    </lineage>
</organism>
<accession>A0A2P6V1U0</accession>
<dbReference type="AlphaFoldDB" id="A0A2P6V1U0"/>